<evidence type="ECO:0000256" key="1">
    <source>
        <dbReference type="SAM" id="MobiDB-lite"/>
    </source>
</evidence>
<dbReference type="EMBL" id="HBER01024294">
    <property type="protein sequence ID" value="CAD8536909.1"/>
    <property type="molecule type" value="Transcribed_RNA"/>
</dbReference>
<evidence type="ECO:0000313" key="2">
    <source>
        <dbReference type="EMBL" id="CAD8536909.1"/>
    </source>
</evidence>
<reference evidence="2" key="1">
    <citation type="submission" date="2021-01" db="EMBL/GenBank/DDBJ databases">
        <authorList>
            <person name="Corre E."/>
            <person name="Pelletier E."/>
            <person name="Niang G."/>
            <person name="Scheremetjew M."/>
            <person name="Finn R."/>
            <person name="Kale V."/>
            <person name="Holt S."/>
            <person name="Cochrane G."/>
            <person name="Meng A."/>
            <person name="Brown T."/>
            <person name="Cohen L."/>
        </authorList>
    </citation>
    <scope>NUCLEOTIDE SEQUENCE</scope>
    <source>
        <strain evidence="2">RCC1130</strain>
    </source>
</reference>
<proteinExistence type="predicted"/>
<feature type="compositionally biased region" description="Low complexity" evidence="1">
    <location>
        <begin position="33"/>
        <end position="46"/>
    </location>
</feature>
<feature type="compositionally biased region" description="Acidic residues" evidence="1">
    <location>
        <begin position="133"/>
        <end position="160"/>
    </location>
</feature>
<organism evidence="2">
    <name type="scientific">Calcidiscus leptoporus</name>
    <dbReference type="NCBI Taxonomy" id="127549"/>
    <lineage>
        <taxon>Eukaryota</taxon>
        <taxon>Haptista</taxon>
        <taxon>Haptophyta</taxon>
        <taxon>Prymnesiophyceae</taxon>
        <taxon>Coccolithales</taxon>
        <taxon>Calcidiscaceae</taxon>
        <taxon>Calcidiscus</taxon>
    </lineage>
</organism>
<feature type="compositionally biased region" description="Pro residues" evidence="1">
    <location>
        <begin position="1"/>
        <end position="10"/>
    </location>
</feature>
<sequence length="166" mass="16111">MAPGGPPGPPAGARGRGSGVPARGGLRPAHSVAAAAAPRAAPAAAAGLPGGSVESDAAEAVETAAELSRLEEPEAEGDTIDEAAAPVGVADAETPAELEGDPAPPAAGAKRAAVSDVDLTDAPARKLPRGADDGEEEADIATAEGADELEGELEDEDVTELEAAKE</sequence>
<feature type="region of interest" description="Disordered" evidence="1">
    <location>
        <begin position="1"/>
        <end position="166"/>
    </location>
</feature>
<dbReference type="AlphaFoldDB" id="A0A7S0IZU8"/>
<gene>
    <name evidence="2" type="ORF">CLEP1334_LOCUS12191</name>
</gene>
<accession>A0A7S0IZU8</accession>
<protein>
    <submittedName>
        <fullName evidence="2">Uncharacterized protein</fullName>
    </submittedName>
</protein>
<name>A0A7S0IZU8_9EUKA</name>